<protein>
    <submittedName>
        <fullName evidence="2">Uncharacterized protein</fullName>
    </submittedName>
</protein>
<evidence type="ECO:0000313" key="3">
    <source>
        <dbReference type="Proteomes" id="UP001359485"/>
    </source>
</evidence>
<name>A0ABR1AH53_POLSC</name>
<accession>A0ABR1AH53</accession>
<dbReference type="Proteomes" id="UP001359485">
    <property type="component" value="Unassembled WGS sequence"/>
</dbReference>
<dbReference type="EMBL" id="JAWJWF010000049">
    <property type="protein sequence ID" value="KAK6619304.1"/>
    <property type="molecule type" value="Genomic_DNA"/>
</dbReference>
<evidence type="ECO:0000313" key="2">
    <source>
        <dbReference type="EMBL" id="KAK6619304.1"/>
    </source>
</evidence>
<organism evidence="2 3">
    <name type="scientific">Polyplax serrata</name>
    <name type="common">Common mouse louse</name>
    <dbReference type="NCBI Taxonomy" id="468196"/>
    <lineage>
        <taxon>Eukaryota</taxon>
        <taxon>Metazoa</taxon>
        <taxon>Ecdysozoa</taxon>
        <taxon>Arthropoda</taxon>
        <taxon>Hexapoda</taxon>
        <taxon>Insecta</taxon>
        <taxon>Pterygota</taxon>
        <taxon>Neoptera</taxon>
        <taxon>Paraneoptera</taxon>
        <taxon>Psocodea</taxon>
        <taxon>Troctomorpha</taxon>
        <taxon>Phthiraptera</taxon>
        <taxon>Anoplura</taxon>
        <taxon>Polyplacidae</taxon>
        <taxon>Polyplax</taxon>
    </lineage>
</organism>
<reference evidence="2 3" key="1">
    <citation type="submission" date="2023-09" db="EMBL/GenBank/DDBJ databases">
        <title>Genomes of two closely related lineages of the louse Polyplax serrata with different host specificities.</title>
        <authorList>
            <person name="Martinu J."/>
            <person name="Tarabai H."/>
            <person name="Stefka J."/>
            <person name="Hypsa V."/>
        </authorList>
    </citation>
    <scope>NUCLEOTIDE SEQUENCE [LARGE SCALE GENOMIC DNA]</scope>
    <source>
        <strain evidence="2">98ZLc_SE</strain>
    </source>
</reference>
<comment type="caution">
    <text evidence="2">The sequence shown here is derived from an EMBL/GenBank/DDBJ whole genome shotgun (WGS) entry which is preliminary data.</text>
</comment>
<feature type="region of interest" description="Disordered" evidence="1">
    <location>
        <begin position="1"/>
        <end position="37"/>
    </location>
</feature>
<gene>
    <name evidence="2" type="ORF">RUM44_003686</name>
</gene>
<sequence length="168" mass="18860">MRLSSDRRLTTVHGGKSQPTRLTVGERHPLKKPNKGNETTLVHVYNPASGPVFWDTPSITPTPRTNKIGRKKFVVSGVERVYYYEQKEERVPGERTREKKMGDHICRMFPPNQTGGLIPSATGNNEIKARKKDIPRRVIRELGGVRQSSADKTQAKAQKCLVLGSDAR</sequence>
<keyword evidence="3" id="KW-1185">Reference proteome</keyword>
<evidence type="ECO:0000256" key="1">
    <source>
        <dbReference type="SAM" id="MobiDB-lite"/>
    </source>
</evidence>
<proteinExistence type="predicted"/>